<dbReference type="PANTHER" id="PTHR42305:SF1">
    <property type="entry name" value="MEMBRANE PROTEIN RV1733C-RELATED"/>
    <property type="match status" value="1"/>
</dbReference>
<name>A0ABZ0LLE0_9ACTN</name>
<keyword evidence="1" id="KW-0812">Transmembrane</keyword>
<protein>
    <recommendedName>
        <fullName evidence="4">Integral membrane protein</fullName>
    </recommendedName>
</protein>
<dbReference type="EMBL" id="CP137573">
    <property type="protein sequence ID" value="WOX20236.1"/>
    <property type="molecule type" value="Genomic_DNA"/>
</dbReference>
<keyword evidence="3" id="KW-1185">Reference proteome</keyword>
<accession>A0ABZ0LLE0</accession>
<evidence type="ECO:0000313" key="2">
    <source>
        <dbReference type="EMBL" id="WOX20236.1"/>
    </source>
</evidence>
<sequence length="195" mass="21115">MAAPVWRQEWRDHPLRRPVDVVEAWALLVVGVALWVGAPVAGLAAGWSVYRHDSAVAVEQAATRERVPAVVLENASDVAPSTYDSGRGIKAQVKVRWTGSDGQQGQGKAFVPADTKRGEQTPIWLDEKGRMTSPPLSGTDVWLGAATIGVTSTAFAAGTAAVVGVGVRRIADRRRAAQWEYEWRRTGPDWTRGYA</sequence>
<dbReference type="InterPro" id="IPR039708">
    <property type="entry name" value="MT1774/Rv1733c-like"/>
</dbReference>
<dbReference type="Proteomes" id="UP001301731">
    <property type="component" value="Chromosome"/>
</dbReference>
<evidence type="ECO:0000256" key="1">
    <source>
        <dbReference type="SAM" id="Phobius"/>
    </source>
</evidence>
<proteinExistence type="predicted"/>
<keyword evidence="1" id="KW-1133">Transmembrane helix</keyword>
<evidence type="ECO:0008006" key="4">
    <source>
        <dbReference type="Google" id="ProtNLM"/>
    </source>
</evidence>
<dbReference type="PANTHER" id="PTHR42305">
    <property type="entry name" value="MEMBRANE PROTEIN RV1733C-RELATED"/>
    <property type="match status" value="1"/>
</dbReference>
<reference evidence="2 3" key="1">
    <citation type="submission" date="2023-10" db="EMBL/GenBank/DDBJ databases">
        <title>The genome sequence of Streptomyces sp. HUAS YS2.</title>
        <authorList>
            <person name="Mo P."/>
        </authorList>
    </citation>
    <scope>NUCLEOTIDE SEQUENCE [LARGE SCALE GENOMIC DNA]</scope>
    <source>
        <strain evidence="2 3">HUAS YS2</strain>
    </source>
</reference>
<dbReference type="RefSeq" id="WP_318100607.1">
    <property type="nucleotide sequence ID" value="NZ_CP137573.1"/>
</dbReference>
<feature type="transmembrane region" description="Helical" evidence="1">
    <location>
        <begin position="21"/>
        <end position="45"/>
    </location>
</feature>
<organism evidence="2 3">
    <name type="scientific">Streptomyces solicathayae</name>
    <dbReference type="NCBI Taxonomy" id="3081768"/>
    <lineage>
        <taxon>Bacteria</taxon>
        <taxon>Bacillati</taxon>
        <taxon>Actinomycetota</taxon>
        <taxon>Actinomycetes</taxon>
        <taxon>Kitasatosporales</taxon>
        <taxon>Streptomycetaceae</taxon>
        <taxon>Streptomyces</taxon>
    </lineage>
</organism>
<feature type="transmembrane region" description="Helical" evidence="1">
    <location>
        <begin position="141"/>
        <end position="167"/>
    </location>
</feature>
<gene>
    <name evidence="2" type="ORF">R2D22_02045</name>
</gene>
<evidence type="ECO:0000313" key="3">
    <source>
        <dbReference type="Proteomes" id="UP001301731"/>
    </source>
</evidence>
<keyword evidence="1" id="KW-0472">Membrane</keyword>